<evidence type="ECO:0000259" key="8">
    <source>
        <dbReference type="Pfam" id="PF25079"/>
    </source>
</evidence>
<protein>
    <recommendedName>
        <fullName evidence="7">COBRA-like protein</fullName>
    </recommendedName>
</protein>
<evidence type="ECO:0000256" key="4">
    <source>
        <dbReference type="ARBA" id="ARBA00022729"/>
    </source>
</evidence>
<evidence type="ECO:0000256" key="6">
    <source>
        <dbReference type="ARBA" id="ARBA00023288"/>
    </source>
</evidence>
<dbReference type="PANTHER" id="PTHR31673:SF41">
    <property type="entry name" value="COBRA-LIKE PROTEIN"/>
    <property type="match status" value="1"/>
</dbReference>
<evidence type="ECO:0000256" key="2">
    <source>
        <dbReference type="ARBA" id="ARBA00005507"/>
    </source>
</evidence>
<keyword evidence="5" id="KW-0325">Glycoprotein</keyword>
<keyword evidence="6" id="KW-0449">Lipoprotein</keyword>
<feature type="domain" description="COBRA C-terminal" evidence="8">
    <location>
        <begin position="207"/>
        <end position="236"/>
    </location>
</feature>
<dbReference type="Pfam" id="PF25079">
    <property type="entry name" value="COB_C"/>
    <property type="match status" value="2"/>
</dbReference>
<comment type="similarity">
    <text evidence="2 7">Belongs to the COBRA family.</text>
</comment>
<evidence type="ECO:0000313" key="10">
    <source>
        <dbReference type="Proteomes" id="UP001190926"/>
    </source>
</evidence>
<dbReference type="GO" id="GO:0052324">
    <property type="term" value="P:plant-type cell wall cellulose biosynthetic process"/>
    <property type="evidence" value="ECO:0007669"/>
    <property type="project" value="TreeGrafter"/>
</dbReference>
<feature type="domain" description="COBRA C-terminal" evidence="8">
    <location>
        <begin position="253"/>
        <end position="390"/>
    </location>
</feature>
<keyword evidence="4" id="KW-0732">Signal</keyword>
<dbReference type="GO" id="GO:0005886">
    <property type="term" value="C:plasma membrane"/>
    <property type="evidence" value="ECO:0007669"/>
    <property type="project" value="UniProtKB-SubCell"/>
</dbReference>
<comment type="caution">
    <text evidence="9">The sequence shown here is derived from an EMBL/GenBank/DDBJ whole genome shotgun (WGS) entry which is preliminary data.</text>
</comment>
<dbReference type="Proteomes" id="UP001190926">
    <property type="component" value="Unassembled WGS sequence"/>
</dbReference>
<dbReference type="GO" id="GO:0010215">
    <property type="term" value="P:cellulose microfibril organization"/>
    <property type="evidence" value="ECO:0007669"/>
    <property type="project" value="InterPro"/>
</dbReference>
<organism evidence="9 10">
    <name type="scientific">Perilla frutescens var. hirtella</name>
    <name type="common">Perilla citriodora</name>
    <name type="synonym">Perilla setoyensis</name>
    <dbReference type="NCBI Taxonomy" id="608512"/>
    <lineage>
        <taxon>Eukaryota</taxon>
        <taxon>Viridiplantae</taxon>
        <taxon>Streptophyta</taxon>
        <taxon>Embryophyta</taxon>
        <taxon>Tracheophyta</taxon>
        <taxon>Spermatophyta</taxon>
        <taxon>Magnoliopsida</taxon>
        <taxon>eudicotyledons</taxon>
        <taxon>Gunneridae</taxon>
        <taxon>Pentapetalae</taxon>
        <taxon>asterids</taxon>
        <taxon>lamiids</taxon>
        <taxon>Lamiales</taxon>
        <taxon>Lamiaceae</taxon>
        <taxon>Nepetoideae</taxon>
        <taxon>Elsholtzieae</taxon>
        <taxon>Perilla</taxon>
    </lineage>
</organism>
<evidence type="ECO:0000256" key="3">
    <source>
        <dbReference type="ARBA" id="ARBA00022622"/>
    </source>
</evidence>
<evidence type="ECO:0000256" key="1">
    <source>
        <dbReference type="ARBA" id="ARBA00004609"/>
    </source>
</evidence>
<keyword evidence="3" id="KW-0472">Membrane</keyword>
<reference evidence="9 10" key="1">
    <citation type="journal article" date="2021" name="Nat. Commun.">
        <title>Incipient diploidization of the medicinal plant Perilla within 10,000 years.</title>
        <authorList>
            <person name="Zhang Y."/>
            <person name="Shen Q."/>
            <person name="Leng L."/>
            <person name="Zhang D."/>
            <person name="Chen S."/>
            <person name="Shi Y."/>
            <person name="Ning Z."/>
            <person name="Chen S."/>
        </authorList>
    </citation>
    <scope>NUCLEOTIDE SEQUENCE [LARGE SCALE GENOMIC DNA]</scope>
    <source>
        <strain evidence="10">cv. PC099</strain>
    </source>
</reference>
<accession>A0AAD4IRV0</accession>
<proteinExistence type="inferred from homology"/>
<keyword evidence="10" id="KW-1185">Reference proteome</keyword>
<gene>
    <name evidence="9" type="ORF">C2S53_015830</name>
</gene>
<dbReference type="AlphaFoldDB" id="A0AAD4IRV0"/>
<comment type="subcellular location">
    <subcellularLocation>
        <location evidence="1">Cell membrane</location>
        <topology evidence="1">Lipid-anchor</topology>
        <topology evidence="1">GPI-anchor</topology>
    </subcellularLocation>
</comment>
<dbReference type="InterPro" id="IPR056900">
    <property type="entry name" value="COB_C"/>
</dbReference>
<sequence>MVSFTPSMHDCYDPLDPNGNITVTFDVLDYNLDGYVARVTIQNYYQYRHVDRPGWKLGWTWAKGEVILSMNGAVATKQGDCKPSTNQKPHCCLPDPVVVDLMPDASDNRTDGCCHAGLLSAWAIDSSMSRSSFEITVANLGPNNTAYRPPLNLTLMAPGPGYTCGPIRDTSPSVSSVSGGIREEQVFKTWKSACTYSSYLSSKTPVCCVSLSTFYNPSITPCPSCSCGCRIADQSANSCISEGEIPSTIPDADLVKCTDHMCPLRIHWHIKNNYVTHWKVKLTVSNYHYGRNYSDWNVVVQHPGFRQSLAASGFNTTMLPTNEDVALFWGKAFYNTELLQSDEYEVGSVTTDILMQKDAHSFTLSNGWGLPRIVYFNGENCQMPLPDTFPMLPNGGPARKPCPRGMILLLTLLYLTCTMFVGC</sequence>
<evidence type="ECO:0000313" key="9">
    <source>
        <dbReference type="EMBL" id="KAH6820307.1"/>
    </source>
</evidence>
<name>A0AAD4IRV0_PERFH</name>
<dbReference type="GO" id="GO:0098552">
    <property type="term" value="C:side of membrane"/>
    <property type="evidence" value="ECO:0007669"/>
    <property type="project" value="UniProtKB-KW"/>
</dbReference>
<evidence type="ECO:0000256" key="7">
    <source>
        <dbReference type="PIRNR" id="PIRNR038122"/>
    </source>
</evidence>
<dbReference type="Pfam" id="PF04833">
    <property type="entry name" value="COBRA"/>
    <property type="match status" value="1"/>
</dbReference>
<keyword evidence="3" id="KW-0336">GPI-anchor</keyword>
<dbReference type="EMBL" id="SDAM02004199">
    <property type="protein sequence ID" value="KAH6820307.1"/>
    <property type="molecule type" value="Genomic_DNA"/>
</dbReference>
<dbReference type="PIRSF" id="PIRSF038122">
    <property type="entry name" value="COBRA"/>
    <property type="match status" value="1"/>
</dbReference>
<evidence type="ECO:0000256" key="5">
    <source>
        <dbReference type="ARBA" id="ARBA00023180"/>
    </source>
</evidence>
<dbReference type="PANTHER" id="PTHR31673">
    <property type="entry name" value="PROTEIN COBRA"/>
    <property type="match status" value="1"/>
</dbReference>
<dbReference type="InterPro" id="IPR006918">
    <property type="entry name" value="COBRA_pln"/>
</dbReference>